<feature type="transmembrane region" description="Helical" evidence="7">
    <location>
        <begin position="12"/>
        <end position="29"/>
    </location>
</feature>
<feature type="transmembrane region" description="Helical" evidence="7">
    <location>
        <begin position="239"/>
        <end position="260"/>
    </location>
</feature>
<dbReference type="InterPro" id="IPR050901">
    <property type="entry name" value="BP-dep_ABC_trans_perm"/>
</dbReference>
<dbReference type="Gene3D" id="1.10.3720.10">
    <property type="entry name" value="MetI-like"/>
    <property type="match status" value="1"/>
</dbReference>
<keyword evidence="10" id="KW-1185">Reference proteome</keyword>
<dbReference type="PROSITE" id="PS50928">
    <property type="entry name" value="ABC_TM1"/>
    <property type="match status" value="1"/>
</dbReference>
<evidence type="ECO:0000256" key="1">
    <source>
        <dbReference type="ARBA" id="ARBA00004651"/>
    </source>
</evidence>
<proteinExistence type="inferred from homology"/>
<keyword evidence="3" id="KW-1003">Cell membrane</keyword>
<evidence type="ECO:0000256" key="7">
    <source>
        <dbReference type="RuleBase" id="RU363032"/>
    </source>
</evidence>
<dbReference type="Proteomes" id="UP001183246">
    <property type="component" value="Unassembled WGS sequence"/>
</dbReference>
<comment type="similarity">
    <text evidence="7">Belongs to the binding-protein-dependent transport system permease family.</text>
</comment>
<dbReference type="InterPro" id="IPR035906">
    <property type="entry name" value="MetI-like_sf"/>
</dbReference>
<feature type="transmembrane region" description="Helical" evidence="7">
    <location>
        <begin position="73"/>
        <end position="94"/>
    </location>
</feature>
<name>A0ABU2MS38_9ACTN</name>
<keyword evidence="2 7" id="KW-0813">Transport</keyword>
<feature type="domain" description="ABC transmembrane type-1" evidence="8">
    <location>
        <begin position="69"/>
        <end position="260"/>
    </location>
</feature>
<protein>
    <submittedName>
        <fullName evidence="9">Carbohydrate ABC transporter permease</fullName>
    </submittedName>
</protein>
<evidence type="ECO:0000313" key="9">
    <source>
        <dbReference type="EMBL" id="MDT0344435.1"/>
    </source>
</evidence>
<evidence type="ECO:0000256" key="2">
    <source>
        <dbReference type="ARBA" id="ARBA00022448"/>
    </source>
</evidence>
<evidence type="ECO:0000256" key="5">
    <source>
        <dbReference type="ARBA" id="ARBA00022989"/>
    </source>
</evidence>
<dbReference type="PANTHER" id="PTHR32243:SF18">
    <property type="entry name" value="INNER MEMBRANE ABC TRANSPORTER PERMEASE PROTEIN YCJP"/>
    <property type="match status" value="1"/>
</dbReference>
<reference evidence="10" key="1">
    <citation type="submission" date="2023-07" db="EMBL/GenBank/DDBJ databases">
        <title>30 novel species of actinomycetes from the DSMZ collection.</title>
        <authorList>
            <person name="Nouioui I."/>
        </authorList>
    </citation>
    <scope>NUCLEOTIDE SEQUENCE [LARGE SCALE GENOMIC DNA]</scope>
    <source>
        <strain evidence="10">DSM 44938</strain>
    </source>
</reference>
<accession>A0ABU2MS38</accession>
<evidence type="ECO:0000259" key="8">
    <source>
        <dbReference type="PROSITE" id="PS50928"/>
    </source>
</evidence>
<keyword evidence="6 7" id="KW-0472">Membrane</keyword>
<feature type="transmembrane region" description="Helical" evidence="7">
    <location>
        <begin position="139"/>
        <end position="160"/>
    </location>
</feature>
<feature type="transmembrane region" description="Helical" evidence="7">
    <location>
        <begin position="106"/>
        <end position="127"/>
    </location>
</feature>
<feature type="transmembrane region" description="Helical" evidence="7">
    <location>
        <begin position="181"/>
        <end position="206"/>
    </location>
</feature>
<comment type="caution">
    <text evidence="9">The sequence shown here is derived from an EMBL/GenBank/DDBJ whole genome shotgun (WGS) entry which is preliminary data.</text>
</comment>
<evidence type="ECO:0000256" key="6">
    <source>
        <dbReference type="ARBA" id="ARBA00023136"/>
    </source>
</evidence>
<dbReference type="RefSeq" id="WP_311705556.1">
    <property type="nucleotide sequence ID" value="NZ_JAVREL010000009.1"/>
</dbReference>
<organism evidence="9 10">
    <name type="scientific">Streptomyces litchfieldiae</name>
    <dbReference type="NCBI Taxonomy" id="3075543"/>
    <lineage>
        <taxon>Bacteria</taxon>
        <taxon>Bacillati</taxon>
        <taxon>Actinomycetota</taxon>
        <taxon>Actinomycetes</taxon>
        <taxon>Kitasatosporales</taxon>
        <taxon>Streptomycetaceae</taxon>
        <taxon>Streptomyces</taxon>
    </lineage>
</organism>
<evidence type="ECO:0000256" key="4">
    <source>
        <dbReference type="ARBA" id="ARBA00022692"/>
    </source>
</evidence>
<keyword evidence="5 7" id="KW-1133">Transmembrane helix</keyword>
<gene>
    <name evidence="9" type="ORF">RM590_17695</name>
</gene>
<sequence length="275" mass="30046">MRRRRVFSPVHLGAFVIALLVALPLYWLAVSSLKPGAELGSLPPRLWPQNPTTEHYTEAFADYNFARYMLNSLLVATVSTAGVLALSLFSGYALARLPMRGKRPILVGLLMISVFPTVSVITPLYLIEREIGWLNSYQGLIVPYIAFHLPFAVWIMRNYLLRIPAEMEESATVDGAGPTRTVLQIIVPQALPGLFTAGVFTFTATYTEFLMALTFNSEDAFRTVPVGVALFGAEFEVPYGTIFAGSMAAILPVVILVLVFRRAVVSGLTSGAVKG</sequence>
<dbReference type="Pfam" id="PF00528">
    <property type="entry name" value="BPD_transp_1"/>
    <property type="match status" value="1"/>
</dbReference>
<evidence type="ECO:0000256" key="3">
    <source>
        <dbReference type="ARBA" id="ARBA00022475"/>
    </source>
</evidence>
<evidence type="ECO:0000313" key="10">
    <source>
        <dbReference type="Proteomes" id="UP001183246"/>
    </source>
</evidence>
<dbReference type="PANTHER" id="PTHR32243">
    <property type="entry name" value="MALTOSE TRANSPORT SYSTEM PERMEASE-RELATED"/>
    <property type="match status" value="1"/>
</dbReference>
<dbReference type="EMBL" id="JAVREL010000009">
    <property type="protein sequence ID" value="MDT0344435.1"/>
    <property type="molecule type" value="Genomic_DNA"/>
</dbReference>
<dbReference type="InterPro" id="IPR000515">
    <property type="entry name" value="MetI-like"/>
</dbReference>
<dbReference type="SUPFAM" id="SSF161098">
    <property type="entry name" value="MetI-like"/>
    <property type="match status" value="1"/>
</dbReference>
<dbReference type="CDD" id="cd06261">
    <property type="entry name" value="TM_PBP2"/>
    <property type="match status" value="1"/>
</dbReference>
<comment type="subcellular location">
    <subcellularLocation>
        <location evidence="1 7">Cell membrane</location>
        <topology evidence="1 7">Multi-pass membrane protein</topology>
    </subcellularLocation>
</comment>
<keyword evidence="4 7" id="KW-0812">Transmembrane</keyword>